<reference evidence="2" key="1">
    <citation type="submission" date="2020-05" db="EMBL/GenBank/DDBJ databases">
        <title>WGS assembly of Panicum virgatum.</title>
        <authorList>
            <person name="Lovell J.T."/>
            <person name="Jenkins J."/>
            <person name="Shu S."/>
            <person name="Juenger T.E."/>
            <person name="Schmutz J."/>
        </authorList>
    </citation>
    <scope>NUCLEOTIDE SEQUENCE</scope>
    <source>
        <strain evidence="2">AP13</strain>
    </source>
</reference>
<proteinExistence type="predicted"/>
<dbReference type="PANTHER" id="PTHR33530">
    <property type="entry name" value="OS01G0147100 PROTEIN"/>
    <property type="match status" value="1"/>
</dbReference>
<feature type="transmembrane region" description="Helical" evidence="1">
    <location>
        <begin position="59"/>
        <end position="80"/>
    </location>
</feature>
<keyword evidence="1" id="KW-0472">Membrane</keyword>
<gene>
    <name evidence="2" type="ORF">PVAP13_6KG039100</name>
</gene>
<keyword evidence="3" id="KW-1185">Reference proteome</keyword>
<keyword evidence="1" id="KW-1133">Transmembrane helix</keyword>
<comment type="caution">
    <text evidence="2">The sequence shown here is derived from an EMBL/GenBank/DDBJ whole genome shotgun (WGS) entry which is preliminary data.</text>
</comment>
<dbReference type="Pfam" id="PF12442">
    <property type="entry name" value="DUF3681"/>
    <property type="match status" value="1"/>
</dbReference>
<evidence type="ECO:0000313" key="3">
    <source>
        <dbReference type="Proteomes" id="UP000823388"/>
    </source>
</evidence>
<evidence type="ECO:0000313" key="2">
    <source>
        <dbReference type="EMBL" id="KAG2581297.1"/>
    </source>
</evidence>
<dbReference type="Proteomes" id="UP000823388">
    <property type="component" value="Chromosome 6K"/>
</dbReference>
<name>A0A8T0R6H5_PANVG</name>
<feature type="transmembrane region" description="Helical" evidence="1">
    <location>
        <begin position="100"/>
        <end position="120"/>
    </location>
</feature>
<dbReference type="EMBL" id="CM029047">
    <property type="protein sequence ID" value="KAG2581297.1"/>
    <property type="molecule type" value="Genomic_DNA"/>
</dbReference>
<dbReference type="AlphaFoldDB" id="A0A8T0R6H5"/>
<accession>A0A8T0R6H5</accession>
<sequence>MELLAALMKMVSLISEALRNVEKLPAALISGGGVQAAADLALAVFKAPTGIFLHNGKGLFYLYYGVLIGVGTFGFVEASVDFWVSGDLNNWHRRVVGKTIMWISILPLVLFAGLGGFMIMK</sequence>
<dbReference type="OrthoDB" id="691733at2759"/>
<dbReference type="PANTHER" id="PTHR33530:SF12">
    <property type="entry name" value="MAJOR FACILITATOR SUPERFAMILY (MFS) PROFILE DOMAIN-CONTAINING PROTEIN"/>
    <property type="match status" value="1"/>
</dbReference>
<organism evidence="2 3">
    <name type="scientific">Panicum virgatum</name>
    <name type="common">Blackwell switchgrass</name>
    <dbReference type="NCBI Taxonomy" id="38727"/>
    <lineage>
        <taxon>Eukaryota</taxon>
        <taxon>Viridiplantae</taxon>
        <taxon>Streptophyta</taxon>
        <taxon>Embryophyta</taxon>
        <taxon>Tracheophyta</taxon>
        <taxon>Spermatophyta</taxon>
        <taxon>Magnoliopsida</taxon>
        <taxon>Liliopsida</taxon>
        <taxon>Poales</taxon>
        <taxon>Poaceae</taxon>
        <taxon>PACMAD clade</taxon>
        <taxon>Panicoideae</taxon>
        <taxon>Panicodae</taxon>
        <taxon>Paniceae</taxon>
        <taxon>Panicinae</taxon>
        <taxon>Panicum</taxon>
        <taxon>Panicum sect. Hiantes</taxon>
    </lineage>
</organism>
<protein>
    <submittedName>
        <fullName evidence="2">Uncharacterized protein</fullName>
    </submittedName>
</protein>
<dbReference type="InterPro" id="IPR022149">
    <property type="entry name" value="DUF3681"/>
</dbReference>
<evidence type="ECO:0000256" key="1">
    <source>
        <dbReference type="SAM" id="Phobius"/>
    </source>
</evidence>
<keyword evidence="1" id="KW-0812">Transmembrane</keyword>